<dbReference type="PANTHER" id="PTHR37806">
    <property type="entry name" value="LMO0724 PROTEIN"/>
    <property type="match status" value="1"/>
</dbReference>
<dbReference type="PIRSF" id="PIRSF032442">
    <property type="entry name" value="UCP032442"/>
    <property type="match status" value="1"/>
</dbReference>
<accession>A0A2N8Q383</accession>
<dbReference type="Gene3D" id="3.90.70.10">
    <property type="entry name" value="Cysteine proteinases"/>
    <property type="match status" value="1"/>
</dbReference>
<feature type="domain" description="Peptidase C39-like" evidence="1">
    <location>
        <begin position="41"/>
        <end position="209"/>
    </location>
</feature>
<dbReference type="InterPro" id="IPR016997">
    <property type="entry name" value="UCP032442"/>
</dbReference>
<organism evidence="2 3">
    <name type="scientific">Enterococcus avium</name>
    <name type="common">Streptococcus avium</name>
    <dbReference type="NCBI Taxonomy" id="33945"/>
    <lineage>
        <taxon>Bacteria</taxon>
        <taxon>Bacillati</taxon>
        <taxon>Bacillota</taxon>
        <taxon>Bacilli</taxon>
        <taxon>Lactobacillales</taxon>
        <taxon>Enterococcaceae</taxon>
        <taxon>Enterococcus</taxon>
    </lineage>
</organism>
<gene>
    <name evidence="2" type="ORF">AUF17_06825</name>
</gene>
<evidence type="ECO:0000259" key="1">
    <source>
        <dbReference type="Pfam" id="PF13529"/>
    </source>
</evidence>
<dbReference type="Pfam" id="PF13529">
    <property type="entry name" value="Peptidase_C39_2"/>
    <property type="match status" value="1"/>
</dbReference>
<dbReference type="InterPro" id="IPR039564">
    <property type="entry name" value="Peptidase_C39-like"/>
</dbReference>
<evidence type="ECO:0000313" key="2">
    <source>
        <dbReference type="EMBL" id="TRZ35532.1"/>
    </source>
</evidence>
<dbReference type="GeneID" id="69568271"/>
<dbReference type="Proteomes" id="UP000316316">
    <property type="component" value="Unassembled WGS sequence"/>
</dbReference>
<reference evidence="2 3" key="1">
    <citation type="submission" date="2017-10" db="EMBL/GenBank/DDBJ databases">
        <title>FDA dAtabase for Regulatory Grade micrObial Sequences (FDA-ARGOS): Supporting development and validation of Infectious Disease Dx tests.</title>
        <authorList>
            <person name="Campos J."/>
            <person name="Goldberg B."/>
            <person name="Tallon L.J."/>
            <person name="Sadzewicz L."/>
            <person name="Sengamalay N."/>
            <person name="Ott S."/>
            <person name="Godinez A."/>
            <person name="Nagaraj S."/>
            <person name="Vyas G."/>
            <person name="Aluvathingal J."/>
            <person name="Nadendla S."/>
            <person name="Geyer C."/>
            <person name="Nandy P."/>
            <person name="Hobson J."/>
            <person name="Sichtig H."/>
        </authorList>
    </citation>
    <scope>NUCLEOTIDE SEQUENCE [LARGE SCALE GENOMIC DNA]</scope>
    <source>
        <strain evidence="2 3">FDAARGOS_185</strain>
    </source>
</reference>
<dbReference type="EMBL" id="PDXQ01000001">
    <property type="protein sequence ID" value="TRZ35532.1"/>
    <property type="molecule type" value="Genomic_DNA"/>
</dbReference>
<name>A0A2N8Q383_ENTAV</name>
<sequence>MGGAFIYLSNTESSPANSQTTDSSTAEILMADTDLSTNQLLDVPLEDQYGGEIMMENGCEITALSMLLNYYGYETDKNELVDLLDFVPLYEDAENEIHGNPHDGFVGNIYEGYEAMGVAVEPIAEVANEVVQDNQRVVANNDTSFDELINVVQVGTPVWVITTVDFQVPTEDDFRTWQTTSGEIEVSPLCHAVVITGVDEENVYVNDPYGYKNRVVDRSDFEEIYQQMGTESLFLVEK</sequence>
<dbReference type="AlphaFoldDB" id="A0A2N8Q383"/>
<dbReference type="RefSeq" id="WP_082158214.1">
    <property type="nucleotide sequence ID" value="NZ_CABGUH010000005.1"/>
</dbReference>
<comment type="caution">
    <text evidence="2">The sequence shown here is derived from an EMBL/GenBank/DDBJ whole genome shotgun (WGS) entry which is preliminary data.</text>
</comment>
<proteinExistence type="predicted"/>
<protein>
    <submittedName>
        <fullName evidence="2">Family C39 peptidase</fullName>
    </submittedName>
</protein>
<dbReference type="PANTHER" id="PTHR37806:SF1">
    <property type="entry name" value="PEPTIDASE C39-LIKE DOMAIN-CONTAINING PROTEIN"/>
    <property type="match status" value="1"/>
</dbReference>
<evidence type="ECO:0000313" key="3">
    <source>
        <dbReference type="Proteomes" id="UP000316316"/>
    </source>
</evidence>